<name>A0A8J3GTU3_9RHOB</name>
<dbReference type="AlphaFoldDB" id="A0A8J3GTU3"/>
<dbReference type="RefSeq" id="WP_189678041.1">
    <property type="nucleotide sequence ID" value="NZ_BNCJ01000001.1"/>
</dbReference>
<gene>
    <name evidence="1" type="ORF">GCM10017056_00700</name>
</gene>
<accession>A0A8J3GTU3</accession>
<sequence length="96" mass="10508">MTYDQIVAVKFDAFAVAMQAKAGGLQQLDIDALVTKSEQLLGSAHRLSLAITHFATMWDVAQSDPQRVSLGDELLTFVQALNMPEPPGQDRRDLHG</sequence>
<comment type="caution">
    <text evidence="1">The sequence shown here is derived from an EMBL/GenBank/DDBJ whole genome shotgun (WGS) entry which is preliminary data.</text>
</comment>
<evidence type="ECO:0000313" key="2">
    <source>
        <dbReference type="Proteomes" id="UP000626220"/>
    </source>
</evidence>
<dbReference type="EMBL" id="BNCJ01000001">
    <property type="protein sequence ID" value="GHF33152.1"/>
    <property type="molecule type" value="Genomic_DNA"/>
</dbReference>
<organism evidence="1 2">
    <name type="scientific">Seohaeicola zhoushanensis</name>
    <dbReference type="NCBI Taxonomy" id="1569283"/>
    <lineage>
        <taxon>Bacteria</taxon>
        <taxon>Pseudomonadati</taxon>
        <taxon>Pseudomonadota</taxon>
        <taxon>Alphaproteobacteria</taxon>
        <taxon>Rhodobacterales</taxon>
        <taxon>Roseobacteraceae</taxon>
        <taxon>Seohaeicola</taxon>
    </lineage>
</organism>
<proteinExistence type="predicted"/>
<keyword evidence="2" id="KW-1185">Reference proteome</keyword>
<dbReference type="Proteomes" id="UP000626220">
    <property type="component" value="Unassembled WGS sequence"/>
</dbReference>
<protein>
    <submittedName>
        <fullName evidence="1">Uncharacterized protein</fullName>
    </submittedName>
</protein>
<reference evidence="1" key="2">
    <citation type="submission" date="2020-09" db="EMBL/GenBank/DDBJ databases">
        <authorList>
            <person name="Sun Q."/>
            <person name="Kim S."/>
        </authorList>
    </citation>
    <scope>NUCLEOTIDE SEQUENCE</scope>
    <source>
        <strain evidence="1">KCTC 42650</strain>
    </source>
</reference>
<evidence type="ECO:0000313" key="1">
    <source>
        <dbReference type="EMBL" id="GHF33152.1"/>
    </source>
</evidence>
<reference evidence="1" key="1">
    <citation type="journal article" date="2014" name="Int. J. Syst. Evol. Microbiol.">
        <title>Complete genome sequence of Corynebacterium casei LMG S-19264T (=DSM 44701T), isolated from a smear-ripened cheese.</title>
        <authorList>
            <consortium name="US DOE Joint Genome Institute (JGI-PGF)"/>
            <person name="Walter F."/>
            <person name="Albersmeier A."/>
            <person name="Kalinowski J."/>
            <person name="Ruckert C."/>
        </authorList>
    </citation>
    <scope>NUCLEOTIDE SEQUENCE</scope>
    <source>
        <strain evidence="1">KCTC 42650</strain>
    </source>
</reference>